<dbReference type="Proteomes" id="UP001152320">
    <property type="component" value="Chromosome 16"/>
</dbReference>
<keyword evidence="19" id="KW-1185">Reference proteome</keyword>
<organism evidence="18 19">
    <name type="scientific">Holothuria leucospilota</name>
    <name type="common">Black long sea cucumber</name>
    <name type="synonym">Mertensiothuria leucospilota</name>
    <dbReference type="NCBI Taxonomy" id="206669"/>
    <lineage>
        <taxon>Eukaryota</taxon>
        <taxon>Metazoa</taxon>
        <taxon>Echinodermata</taxon>
        <taxon>Eleutherozoa</taxon>
        <taxon>Echinozoa</taxon>
        <taxon>Holothuroidea</taxon>
        <taxon>Aspidochirotacea</taxon>
        <taxon>Aspidochirotida</taxon>
        <taxon>Holothuriidae</taxon>
        <taxon>Holothuria</taxon>
    </lineage>
</organism>
<evidence type="ECO:0000256" key="15">
    <source>
        <dbReference type="PIRSR" id="PIRSR001355-3"/>
    </source>
</evidence>
<evidence type="ECO:0000256" key="14">
    <source>
        <dbReference type="PIRSR" id="PIRSR001355-1"/>
    </source>
</evidence>
<dbReference type="PANTHER" id="PTHR11570:SF0">
    <property type="entry name" value="S-ADENOSYLMETHIONINE DECARBOXYLASE PROENZYME"/>
    <property type="match status" value="1"/>
</dbReference>
<keyword evidence="3 13" id="KW-0949">S-adenosyl-L-methionine</keyword>
<keyword evidence="10 13" id="KW-0704">Schiff base</keyword>
<feature type="active site" description="Schiff-base intermediate with substrate; via pyruvic acid" evidence="14">
    <location>
        <position position="67"/>
    </location>
</feature>
<evidence type="ECO:0000256" key="13">
    <source>
        <dbReference type="PIRNR" id="PIRNR001355"/>
    </source>
</evidence>
<dbReference type="PIRSF" id="PIRSF001355">
    <property type="entry name" value="S-AdenosylMet_decarboxylase"/>
    <property type="match status" value="1"/>
</dbReference>
<name>A0A9Q1GXK8_HOLLE</name>
<dbReference type="SUPFAM" id="SSF56276">
    <property type="entry name" value="S-adenosylmethionine decarboxylase"/>
    <property type="match status" value="1"/>
</dbReference>
<accession>A0A9Q1GXK8</accession>
<dbReference type="AlphaFoldDB" id="A0A9Q1GXK8"/>
<dbReference type="Pfam" id="PF01536">
    <property type="entry name" value="SAM_decarbox"/>
    <property type="match status" value="1"/>
</dbReference>
<comment type="cofactor">
    <cofactor evidence="13">
        <name>pyruvate</name>
        <dbReference type="ChEBI" id="CHEBI:15361"/>
    </cofactor>
    <text evidence="13">Binds 1 pyruvoyl group covalently per subunit.</text>
</comment>
<evidence type="ECO:0000256" key="4">
    <source>
        <dbReference type="ARBA" id="ARBA00022793"/>
    </source>
</evidence>
<dbReference type="InterPro" id="IPR048283">
    <property type="entry name" value="AdoMetDC-like"/>
</dbReference>
<evidence type="ECO:0000256" key="10">
    <source>
        <dbReference type="ARBA" id="ARBA00023270"/>
    </source>
</evidence>
<reference evidence="18" key="1">
    <citation type="submission" date="2021-10" db="EMBL/GenBank/DDBJ databases">
        <title>Tropical sea cucumber genome reveals ecological adaptation and Cuvierian tubules defense mechanism.</title>
        <authorList>
            <person name="Chen T."/>
        </authorList>
    </citation>
    <scope>NUCLEOTIDE SEQUENCE</scope>
    <source>
        <strain evidence="18">Nanhai2018</strain>
        <tissue evidence="18">Muscle</tissue>
    </source>
</reference>
<keyword evidence="5 16" id="KW-0068">Autocatalytic cleavage</keyword>
<evidence type="ECO:0000256" key="1">
    <source>
        <dbReference type="ARBA" id="ARBA00004911"/>
    </source>
</evidence>
<dbReference type="GO" id="GO:0008295">
    <property type="term" value="P:spermidine biosynthetic process"/>
    <property type="evidence" value="ECO:0007669"/>
    <property type="project" value="UniProtKB-KW"/>
</dbReference>
<feature type="active site" description="Proton acceptor; for processing activity" evidence="14">
    <location>
        <position position="225"/>
    </location>
</feature>
<dbReference type="OrthoDB" id="1068353at2759"/>
<comment type="similarity">
    <text evidence="2 13">Belongs to the eukaryotic AdoMetDC family.</text>
</comment>
<feature type="modified residue" description="Pyruvic acid (Ser); by autocatalysis" evidence="15">
    <location>
        <position position="67"/>
    </location>
</feature>
<feature type="chain" id="PRO_5042324873" description="S-adenosylmethionine decarboxylase beta chain" evidence="17">
    <location>
        <begin position="1"/>
        <end position="66"/>
    </location>
</feature>
<feature type="active site" description="Proton acceptor; for processing activity" evidence="14">
    <location>
        <position position="239"/>
    </location>
</feature>
<keyword evidence="7 13" id="KW-0620">Polyamine biosynthesis</keyword>
<dbReference type="InterPro" id="IPR001985">
    <property type="entry name" value="S-AdoMet_decarboxylase_euk"/>
</dbReference>
<dbReference type="InterPro" id="IPR016067">
    <property type="entry name" value="S-AdoMet_deCO2ase_core"/>
</dbReference>
<feature type="active site" description="Proton donor; for catalytic activity" evidence="14">
    <location>
        <position position="81"/>
    </location>
</feature>
<keyword evidence="6 13" id="KW-0745">Spermidine biosynthesis</keyword>
<evidence type="ECO:0000256" key="9">
    <source>
        <dbReference type="ARBA" id="ARBA00023239"/>
    </source>
</evidence>
<evidence type="ECO:0000313" key="19">
    <source>
        <dbReference type="Proteomes" id="UP001152320"/>
    </source>
</evidence>
<comment type="caution">
    <text evidence="18">The sequence shown here is derived from an EMBL/GenBank/DDBJ whole genome shotgun (WGS) entry which is preliminary data.</text>
</comment>
<feature type="site" description="Cleavage (non-hydrolytic); by autolysis" evidence="16">
    <location>
        <begin position="66"/>
        <end position="67"/>
    </location>
</feature>
<protein>
    <recommendedName>
        <fullName evidence="13">S-adenosylmethionine decarboxylase proenzyme</fullName>
        <ecNumber evidence="13">4.1.1.50</ecNumber>
    </recommendedName>
</protein>
<dbReference type="GO" id="GO:0005829">
    <property type="term" value="C:cytosol"/>
    <property type="evidence" value="ECO:0007669"/>
    <property type="project" value="TreeGrafter"/>
</dbReference>
<dbReference type="PROSITE" id="PS01336">
    <property type="entry name" value="ADOMETDC"/>
    <property type="match status" value="1"/>
</dbReference>
<evidence type="ECO:0000256" key="2">
    <source>
        <dbReference type="ARBA" id="ARBA00008466"/>
    </source>
</evidence>
<sequence>MLEHYEGTEKLLEVWFRPISSGDIKRQKSDLRDIPKTEWISVLNIVKCEIVGEMEDENQHAYILSESSMFVSTYRFILKTCGTTLLLEALDDLFQLAKKYCHFEVEDIFYSRKNFLRPDLQSTPYKDFQREVEQLDKLFDCGAAYVLGRMNGDCWYLYTLDRNNVVQQPDQTLEILMTELDPSVMKLFQDTGTKDGKDVTKESGIADILPEAKIHEKLFEPCGYSMNGLLPNNGYMTIHVTPEEEYSYVSFESNVEMDNYSDLVQKVIQTFNPGKFVMTLFANSFAKCGSSFSALKETFLNDYRRQDRQYSQFKCYDLTFGHYVQERMDTAKK</sequence>
<dbReference type="GO" id="GO:0004014">
    <property type="term" value="F:adenosylmethionine decarboxylase activity"/>
    <property type="evidence" value="ECO:0007669"/>
    <property type="project" value="UniProtKB-EC"/>
</dbReference>
<evidence type="ECO:0000256" key="17">
    <source>
        <dbReference type="PIRSR" id="PIRSR001355-5"/>
    </source>
</evidence>
<evidence type="ECO:0000256" key="8">
    <source>
        <dbReference type="ARBA" id="ARBA00023145"/>
    </source>
</evidence>
<feature type="chain" id="PRO_5042324874" description="S-adenosylmethionine decarboxylase alpha chain" evidence="17">
    <location>
        <begin position="67"/>
        <end position="333"/>
    </location>
</feature>
<evidence type="ECO:0000313" key="18">
    <source>
        <dbReference type="EMBL" id="KAJ8027569.1"/>
    </source>
</evidence>
<dbReference type="EC" id="4.1.1.50" evidence="13"/>
<dbReference type="Gene3D" id="3.60.90.10">
    <property type="entry name" value="S-adenosylmethionine decarboxylase"/>
    <property type="match status" value="1"/>
</dbReference>
<dbReference type="PANTHER" id="PTHR11570">
    <property type="entry name" value="S-ADENOSYLMETHIONINE DECARBOXYLASE"/>
    <property type="match status" value="1"/>
</dbReference>
<evidence type="ECO:0000256" key="6">
    <source>
        <dbReference type="ARBA" id="ARBA00023066"/>
    </source>
</evidence>
<keyword evidence="9 13" id="KW-0456">Lyase</keyword>
<keyword evidence="11 13" id="KW-0670">Pyruvate</keyword>
<keyword evidence="4 13" id="KW-0210">Decarboxylase</keyword>
<evidence type="ECO:0000256" key="11">
    <source>
        <dbReference type="ARBA" id="ARBA00023317"/>
    </source>
</evidence>
<keyword evidence="8 13" id="KW-0865">Zymogen</keyword>
<evidence type="ECO:0000256" key="12">
    <source>
        <dbReference type="ARBA" id="ARBA00048112"/>
    </source>
</evidence>
<evidence type="ECO:0000256" key="7">
    <source>
        <dbReference type="ARBA" id="ARBA00023115"/>
    </source>
</evidence>
<evidence type="ECO:0000256" key="16">
    <source>
        <dbReference type="PIRSR" id="PIRSR001355-4"/>
    </source>
</evidence>
<dbReference type="NCBIfam" id="TIGR00535">
    <property type="entry name" value="SAM_DCase"/>
    <property type="match status" value="1"/>
</dbReference>
<evidence type="ECO:0000256" key="3">
    <source>
        <dbReference type="ARBA" id="ARBA00022691"/>
    </source>
</evidence>
<dbReference type="GO" id="GO:0006597">
    <property type="term" value="P:spermine biosynthetic process"/>
    <property type="evidence" value="ECO:0007669"/>
    <property type="project" value="InterPro"/>
</dbReference>
<dbReference type="EMBL" id="JAIZAY010000016">
    <property type="protein sequence ID" value="KAJ8027569.1"/>
    <property type="molecule type" value="Genomic_DNA"/>
</dbReference>
<gene>
    <name evidence="18" type="ORF">HOLleu_32742</name>
</gene>
<comment type="pathway">
    <text evidence="1 13">Amine and polyamine biosynthesis; S-adenosylmethioninamine biosynthesis; S-adenosylmethioninamine from S-adenosyl-L-methionine: step 1/1.</text>
</comment>
<proteinExistence type="inferred from homology"/>
<dbReference type="InterPro" id="IPR018166">
    <property type="entry name" value="S-AdoMet_deCO2ase_CS"/>
</dbReference>
<comment type="catalytic activity">
    <reaction evidence="12 13">
        <text>S-adenosyl-L-methionine + H(+) = S-adenosyl 3-(methylsulfanyl)propylamine + CO2</text>
        <dbReference type="Rhea" id="RHEA:15981"/>
        <dbReference type="ChEBI" id="CHEBI:15378"/>
        <dbReference type="ChEBI" id="CHEBI:16526"/>
        <dbReference type="ChEBI" id="CHEBI:57443"/>
        <dbReference type="ChEBI" id="CHEBI:59789"/>
        <dbReference type="EC" id="4.1.1.50"/>
    </reaction>
</comment>
<evidence type="ECO:0000256" key="5">
    <source>
        <dbReference type="ARBA" id="ARBA00022813"/>
    </source>
</evidence>